<accession>A0A223AU20</accession>
<organism evidence="1 2">
    <name type="scientific">Mogibacterium pumilum</name>
    <dbReference type="NCBI Taxonomy" id="86332"/>
    <lineage>
        <taxon>Bacteria</taxon>
        <taxon>Bacillati</taxon>
        <taxon>Bacillota</taxon>
        <taxon>Clostridia</taxon>
        <taxon>Peptostreptococcales</taxon>
        <taxon>Anaerovoracaceae</taxon>
        <taxon>Mogibacterium</taxon>
    </lineage>
</organism>
<evidence type="ECO:0000313" key="1">
    <source>
        <dbReference type="EMBL" id="ASS38477.1"/>
    </source>
</evidence>
<protein>
    <recommendedName>
        <fullName evidence="3">Internalin</fullName>
    </recommendedName>
</protein>
<dbReference type="Gene3D" id="3.80.10.10">
    <property type="entry name" value="Ribonuclease Inhibitor"/>
    <property type="match status" value="1"/>
</dbReference>
<dbReference type="SUPFAM" id="SSF52058">
    <property type="entry name" value="L domain-like"/>
    <property type="match status" value="1"/>
</dbReference>
<reference evidence="2" key="1">
    <citation type="submission" date="2016-05" db="EMBL/GenBank/DDBJ databases">
        <authorList>
            <person name="Holder M.E."/>
            <person name="Ajami N.J."/>
            <person name="Petrosino J.F."/>
        </authorList>
    </citation>
    <scope>NUCLEOTIDE SEQUENCE [LARGE SCALE GENOMIC DNA]</scope>
    <source>
        <strain evidence="2">ATCC 700696</strain>
    </source>
</reference>
<proteinExistence type="predicted"/>
<evidence type="ECO:0008006" key="3">
    <source>
        <dbReference type="Google" id="ProtNLM"/>
    </source>
</evidence>
<evidence type="ECO:0000313" key="2">
    <source>
        <dbReference type="Proteomes" id="UP000214689"/>
    </source>
</evidence>
<name>A0A223AU20_9FIRM</name>
<dbReference type="OrthoDB" id="2079248at2"/>
<gene>
    <name evidence="1" type="ORF">AXF17_00955</name>
</gene>
<dbReference type="RefSeq" id="WP_094234711.1">
    <property type="nucleotide sequence ID" value="NZ_CP016199.1"/>
</dbReference>
<sequence length="353" mass="39457">MGVSYADKFISFEGALTTREIKTMVSKSKSDTVVQTDAMPLDLSSIKELNRGYFAKWPSATLRIYCSHDCDIKAIAGMSEVRNLIVESSAEILNLDALYELHNLRSLCIMAPRVSDKNFLQRLPSDLKSLDLNISSKAFDLKNLSRFTELEILSLHKCNKNLEAVSKLAQLRALKLHGITPGSYAEINNLPKLERLSISGGNTADLSELYGNANITRLYIFRLAKLDSLSILAELPNLQIAEIGQLAHVEKLPELSNSKLEHLCFENMKGLLDFTALEDVPHIKTVTETVCPSTLGVENVLPILRNKNIEKCAFYTSSNKRNAAIMEAIEVYGKVCESNVYEVRHELFPDGWM</sequence>
<dbReference type="EMBL" id="CP016199">
    <property type="protein sequence ID" value="ASS38477.1"/>
    <property type="molecule type" value="Genomic_DNA"/>
</dbReference>
<keyword evidence="2" id="KW-1185">Reference proteome</keyword>
<dbReference type="InterPro" id="IPR032675">
    <property type="entry name" value="LRR_dom_sf"/>
</dbReference>
<dbReference type="Proteomes" id="UP000214689">
    <property type="component" value="Chromosome"/>
</dbReference>
<dbReference type="AlphaFoldDB" id="A0A223AU20"/>